<dbReference type="Gene3D" id="3.30.40.10">
    <property type="entry name" value="Zinc/RING finger domain, C3HC4 (zinc finger)"/>
    <property type="match status" value="1"/>
</dbReference>
<dbReference type="InterPro" id="IPR001841">
    <property type="entry name" value="Znf_RING"/>
</dbReference>
<evidence type="ECO:0000256" key="7">
    <source>
        <dbReference type="ARBA" id="ARBA00022723"/>
    </source>
</evidence>
<dbReference type="GO" id="GO:0016020">
    <property type="term" value="C:membrane"/>
    <property type="evidence" value="ECO:0007669"/>
    <property type="project" value="UniProtKB-SubCell"/>
</dbReference>
<dbReference type="SUPFAM" id="SSF57850">
    <property type="entry name" value="RING/U-box"/>
    <property type="match status" value="1"/>
</dbReference>
<dbReference type="PANTHER" id="PTHR45768">
    <property type="entry name" value="E3 UBIQUITIN-PROTEIN LIGASE RNF13-LIKE"/>
    <property type="match status" value="1"/>
</dbReference>
<evidence type="ECO:0000256" key="3">
    <source>
        <dbReference type="ARBA" id="ARBA00004906"/>
    </source>
</evidence>
<keyword evidence="5" id="KW-0808">Transferase</keyword>
<dbReference type="Proteomes" id="UP001370490">
    <property type="component" value="Unassembled WGS sequence"/>
</dbReference>
<dbReference type="GO" id="GO:0008270">
    <property type="term" value="F:zinc ion binding"/>
    <property type="evidence" value="ECO:0007669"/>
    <property type="project" value="UniProtKB-KW"/>
</dbReference>
<dbReference type="PANTHER" id="PTHR45768:SF34">
    <property type="entry name" value="RING-H2 FINGER PROTEIN ATL64"/>
    <property type="match status" value="1"/>
</dbReference>
<comment type="similarity">
    <text evidence="13">Belongs to the RING-type zinc finger family. ATL subfamily.</text>
</comment>
<evidence type="ECO:0000256" key="4">
    <source>
        <dbReference type="ARBA" id="ARBA00012483"/>
    </source>
</evidence>
<evidence type="ECO:0000256" key="1">
    <source>
        <dbReference type="ARBA" id="ARBA00000900"/>
    </source>
</evidence>
<keyword evidence="9" id="KW-0833">Ubl conjugation pathway</keyword>
<feature type="domain" description="RING-type" evidence="17">
    <location>
        <begin position="99"/>
        <end position="141"/>
    </location>
</feature>
<dbReference type="InterPro" id="IPR013083">
    <property type="entry name" value="Znf_RING/FYVE/PHD"/>
</dbReference>
<evidence type="ECO:0000256" key="8">
    <source>
        <dbReference type="ARBA" id="ARBA00022771"/>
    </source>
</evidence>
<name>A0AAN8ZA97_9MAGN</name>
<dbReference type="Pfam" id="PF13639">
    <property type="entry name" value="zf-RING_2"/>
    <property type="match status" value="1"/>
</dbReference>
<protein>
    <recommendedName>
        <fullName evidence="4">RING-type E3 ubiquitin transferase</fullName>
        <ecNumber evidence="4">2.3.2.27</ecNumber>
    </recommendedName>
</protein>
<evidence type="ECO:0000256" key="10">
    <source>
        <dbReference type="ARBA" id="ARBA00022833"/>
    </source>
</evidence>
<keyword evidence="19" id="KW-1185">Reference proteome</keyword>
<evidence type="ECO:0000256" key="6">
    <source>
        <dbReference type="ARBA" id="ARBA00022692"/>
    </source>
</evidence>
<evidence type="ECO:0000256" key="16">
    <source>
        <dbReference type="SAM" id="Phobius"/>
    </source>
</evidence>
<dbReference type="FunFam" id="3.30.40.10:FF:000187">
    <property type="entry name" value="E3 ubiquitin-protein ligase ATL6"/>
    <property type="match status" value="1"/>
</dbReference>
<keyword evidence="7" id="KW-0479">Metal-binding</keyword>
<dbReference type="EC" id="2.3.2.27" evidence="4"/>
<evidence type="ECO:0000256" key="11">
    <source>
        <dbReference type="ARBA" id="ARBA00022989"/>
    </source>
</evidence>
<dbReference type="PROSITE" id="PS50089">
    <property type="entry name" value="ZF_RING_2"/>
    <property type="match status" value="1"/>
</dbReference>
<organism evidence="18 19">
    <name type="scientific">Dillenia turbinata</name>
    <dbReference type="NCBI Taxonomy" id="194707"/>
    <lineage>
        <taxon>Eukaryota</taxon>
        <taxon>Viridiplantae</taxon>
        <taxon>Streptophyta</taxon>
        <taxon>Embryophyta</taxon>
        <taxon>Tracheophyta</taxon>
        <taxon>Spermatophyta</taxon>
        <taxon>Magnoliopsida</taxon>
        <taxon>eudicotyledons</taxon>
        <taxon>Gunneridae</taxon>
        <taxon>Pentapetalae</taxon>
        <taxon>Dilleniales</taxon>
        <taxon>Dilleniaceae</taxon>
        <taxon>Dillenia</taxon>
    </lineage>
</organism>
<proteinExistence type="inferred from homology"/>
<gene>
    <name evidence="18" type="ORF">RJ641_002278</name>
</gene>
<dbReference type="CDD" id="cd16461">
    <property type="entry name" value="RING-H2_EL5-like"/>
    <property type="match status" value="1"/>
</dbReference>
<keyword evidence="11 16" id="KW-1133">Transmembrane helix</keyword>
<keyword evidence="8 14" id="KW-0863">Zinc-finger</keyword>
<comment type="caution">
    <text evidence="18">The sequence shown here is derived from an EMBL/GenBank/DDBJ whole genome shotgun (WGS) entry which is preliminary data.</text>
</comment>
<evidence type="ECO:0000259" key="17">
    <source>
        <dbReference type="PROSITE" id="PS50089"/>
    </source>
</evidence>
<feature type="region of interest" description="Disordered" evidence="15">
    <location>
        <begin position="159"/>
        <end position="212"/>
    </location>
</feature>
<sequence length="212" mass="23763">MGDDKKKYDLERTLLFAPILTIITIAILLVLCHFYARWLNRRQARRENAIFGQYLQNSSNQVILNEPPKMSLDPLVVSALPMFHYGSMNRLDHGGTTECSVCLSTIDDEATVRLLPICKHLFHVECIDTWLASHTTCPVCRSTVEPVATEVLPTVTMVQPTAPPLDEGNSTVPTEKVSGSSSQLSSFRRMLRGERSSRRTQSCEEISGLERV</sequence>
<comment type="subcellular location">
    <subcellularLocation>
        <location evidence="2">Membrane</location>
        <topology evidence="2">Single-pass membrane protein</topology>
    </subcellularLocation>
</comment>
<evidence type="ECO:0000256" key="5">
    <source>
        <dbReference type="ARBA" id="ARBA00022679"/>
    </source>
</evidence>
<evidence type="ECO:0000313" key="19">
    <source>
        <dbReference type="Proteomes" id="UP001370490"/>
    </source>
</evidence>
<feature type="compositionally biased region" description="Low complexity" evidence="15">
    <location>
        <begin position="178"/>
        <end position="188"/>
    </location>
</feature>
<comment type="catalytic activity">
    <reaction evidence="1">
        <text>S-ubiquitinyl-[E2 ubiquitin-conjugating enzyme]-L-cysteine + [acceptor protein]-L-lysine = [E2 ubiquitin-conjugating enzyme]-L-cysteine + N(6)-ubiquitinyl-[acceptor protein]-L-lysine.</text>
        <dbReference type="EC" id="2.3.2.27"/>
    </reaction>
</comment>
<evidence type="ECO:0000256" key="13">
    <source>
        <dbReference type="ARBA" id="ARBA00024209"/>
    </source>
</evidence>
<evidence type="ECO:0000313" key="18">
    <source>
        <dbReference type="EMBL" id="KAK6932654.1"/>
    </source>
</evidence>
<keyword evidence="12 16" id="KW-0472">Membrane</keyword>
<evidence type="ECO:0000256" key="15">
    <source>
        <dbReference type="SAM" id="MobiDB-lite"/>
    </source>
</evidence>
<keyword evidence="10" id="KW-0862">Zinc</keyword>
<evidence type="ECO:0000256" key="14">
    <source>
        <dbReference type="PROSITE-ProRule" id="PRU00175"/>
    </source>
</evidence>
<keyword evidence="6 16" id="KW-0812">Transmembrane</keyword>
<dbReference type="GO" id="GO:0061630">
    <property type="term" value="F:ubiquitin protein ligase activity"/>
    <property type="evidence" value="ECO:0007669"/>
    <property type="project" value="UniProtKB-EC"/>
</dbReference>
<reference evidence="18 19" key="1">
    <citation type="submission" date="2023-12" db="EMBL/GenBank/DDBJ databases">
        <title>A high-quality genome assembly for Dillenia turbinata (Dilleniales).</title>
        <authorList>
            <person name="Chanderbali A."/>
        </authorList>
    </citation>
    <scope>NUCLEOTIDE SEQUENCE [LARGE SCALE GENOMIC DNA]</scope>
    <source>
        <strain evidence="18">LSX21</strain>
        <tissue evidence="18">Leaf</tissue>
    </source>
</reference>
<evidence type="ECO:0000256" key="9">
    <source>
        <dbReference type="ARBA" id="ARBA00022786"/>
    </source>
</evidence>
<dbReference type="SMART" id="SM00184">
    <property type="entry name" value="RING"/>
    <property type="match status" value="1"/>
</dbReference>
<evidence type="ECO:0000256" key="12">
    <source>
        <dbReference type="ARBA" id="ARBA00023136"/>
    </source>
</evidence>
<feature type="transmembrane region" description="Helical" evidence="16">
    <location>
        <begin position="15"/>
        <end position="36"/>
    </location>
</feature>
<accession>A0AAN8ZA97</accession>
<comment type="pathway">
    <text evidence="3">Protein modification; protein ubiquitination.</text>
</comment>
<evidence type="ECO:0000256" key="2">
    <source>
        <dbReference type="ARBA" id="ARBA00004167"/>
    </source>
</evidence>
<dbReference type="AlphaFoldDB" id="A0AAN8ZA97"/>
<dbReference type="EMBL" id="JBAMMX010000010">
    <property type="protein sequence ID" value="KAK6932654.1"/>
    <property type="molecule type" value="Genomic_DNA"/>
</dbReference>